<dbReference type="AlphaFoldDB" id="A0A0P9ZHM5"/>
<name>A0A0P9ZHM5_PSESI</name>
<comment type="caution">
    <text evidence="1">The sequence shown here is derived from an EMBL/GenBank/DDBJ whole genome shotgun (WGS) entry which is preliminary data.</text>
</comment>
<sequence length="67" mass="7474">MVEMLDQLALAIGDRQYHLDELSRYVEVETQNLNATDEGLVDVKAGKTVDLKSVKAKWIARAASRAK</sequence>
<dbReference type="EMBL" id="LJRF01000120">
    <property type="protein sequence ID" value="KPY46633.1"/>
    <property type="molecule type" value="Genomic_DNA"/>
</dbReference>
<dbReference type="Proteomes" id="UP000050554">
    <property type="component" value="Unassembled WGS sequence"/>
</dbReference>
<gene>
    <name evidence="1" type="ORF">ALO47_02507</name>
</gene>
<evidence type="ECO:0000313" key="2">
    <source>
        <dbReference type="Proteomes" id="UP000050554"/>
    </source>
</evidence>
<reference evidence="1 2" key="1">
    <citation type="submission" date="2015-09" db="EMBL/GenBank/DDBJ databases">
        <title>Genome announcement of multiple Pseudomonas syringae strains.</title>
        <authorList>
            <person name="Thakur S."/>
            <person name="Wang P.W."/>
            <person name="Gong Y."/>
            <person name="Weir B.S."/>
            <person name="Guttman D.S."/>
        </authorList>
    </citation>
    <scope>NUCLEOTIDE SEQUENCE [LARGE SCALE GENOMIC DNA]</scope>
    <source>
        <strain evidence="1 2">ICMP3882</strain>
    </source>
</reference>
<protein>
    <submittedName>
        <fullName evidence="1">Uncharacterized protein</fullName>
    </submittedName>
</protein>
<dbReference type="PATRIC" id="fig|55398.3.peg.3182"/>
<evidence type="ECO:0000313" key="1">
    <source>
        <dbReference type="EMBL" id="KPY46633.1"/>
    </source>
</evidence>
<organism evidence="1 2">
    <name type="scientific">Pseudomonas syringae pv. ribicola</name>
    <dbReference type="NCBI Taxonomy" id="55398"/>
    <lineage>
        <taxon>Bacteria</taxon>
        <taxon>Pseudomonadati</taxon>
        <taxon>Pseudomonadota</taxon>
        <taxon>Gammaproteobacteria</taxon>
        <taxon>Pseudomonadales</taxon>
        <taxon>Pseudomonadaceae</taxon>
        <taxon>Pseudomonas</taxon>
    </lineage>
</organism>
<proteinExistence type="predicted"/>
<accession>A0A0P9ZHM5</accession>